<evidence type="ECO:0000256" key="1">
    <source>
        <dbReference type="ARBA" id="ARBA00023015"/>
    </source>
</evidence>
<dbReference type="Proteomes" id="UP001596152">
    <property type="component" value="Unassembled WGS sequence"/>
</dbReference>
<keyword evidence="2 5" id="KW-0238">DNA-binding</keyword>
<dbReference type="EMBL" id="JBHSLF010000056">
    <property type="protein sequence ID" value="MFC5346192.1"/>
    <property type="molecule type" value="Genomic_DNA"/>
</dbReference>
<dbReference type="InterPro" id="IPR011006">
    <property type="entry name" value="CheY-like_superfamily"/>
</dbReference>
<keyword evidence="4" id="KW-0597">Phosphoprotein</keyword>
<accession>A0ABW0FX65</accession>
<evidence type="ECO:0000259" key="6">
    <source>
        <dbReference type="PROSITE" id="PS50110"/>
    </source>
</evidence>
<keyword evidence="9" id="KW-1185">Reference proteome</keyword>
<keyword evidence="1" id="KW-0805">Transcription regulation</keyword>
<feature type="domain" description="OmpR/PhoB-type" evidence="7">
    <location>
        <begin position="124"/>
        <end position="220"/>
    </location>
</feature>
<evidence type="ECO:0000256" key="3">
    <source>
        <dbReference type="ARBA" id="ARBA00023163"/>
    </source>
</evidence>
<feature type="domain" description="Response regulatory" evidence="6">
    <location>
        <begin position="2"/>
        <end position="116"/>
    </location>
</feature>
<dbReference type="InterPro" id="IPR039420">
    <property type="entry name" value="WalR-like"/>
</dbReference>
<name>A0ABW0FX65_9CAUL</name>
<dbReference type="InterPro" id="IPR001789">
    <property type="entry name" value="Sig_transdc_resp-reg_receiver"/>
</dbReference>
<feature type="DNA-binding region" description="OmpR/PhoB-type" evidence="5">
    <location>
        <begin position="124"/>
        <end position="220"/>
    </location>
</feature>
<protein>
    <submittedName>
        <fullName evidence="8">Response regulator</fullName>
    </submittedName>
</protein>
<evidence type="ECO:0000256" key="5">
    <source>
        <dbReference type="PROSITE-ProRule" id="PRU01091"/>
    </source>
</evidence>
<dbReference type="Gene3D" id="6.10.250.690">
    <property type="match status" value="1"/>
</dbReference>
<dbReference type="SUPFAM" id="SSF52172">
    <property type="entry name" value="CheY-like"/>
    <property type="match status" value="1"/>
</dbReference>
<feature type="modified residue" description="4-aspartylphosphate" evidence="4">
    <location>
        <position position="51"/>
    </location>
</feature>
<evidence type="ECO:0000313" key="8">
    <source>
        <dbReference type="EMBL" id="MFC5346192.1"/>
    </source>
</evidence>
<dbReference type="PANTHER" id="PTHR48111:SF67">
    <property type="entry name" value="TRANSCRIPTIONAL REGULATORY PROTEIN TCTD"/>
    <property type="match status" value="1"/>
</dbReference>
<reference evidence="9" key="1">
    <citation type="journal article" date="2019" name="Int. J. Syst. Evol. Microbiol.">
        <title>The Global Catalogue of Microorganisms (GCM) 10K type strain sequencing project: providing services to taxonomists for standard genome sequencing and annotation.</title>
        <authorList>
            <consortium name="The Broad Institute Genomics Platform"/>
            <consortium name="The Broad Institute Genome Sequencing Center for Infectious Disease"/>
            <person name="Wu L."/>
            <person name="Ma J."/>
        </authorList>
    </citation>
    <scope>NUCLEOTIDE SEQUENCE [LARGE SCALE GENOMIC DNA]</scope>
    <source>
        <strain evidence="9">JCM 12125</strain>
    </source>
</reference>
<proteinExistence type="predicted"/>
<organism evidence="8 9">
    <name type="scientific">Brevundimonas staleyi</name>
    <dbReference type="NCBI Taxonomy" id="74326"/>
    <lineage>
        <taxon>Bacteria</taxon>
        <taxon>Pseudomonadati</taxon>
        <taxon>Pseudomonadota</taxon>
        <taxon>Alphaproteobacteria</taxon>
        <taxon>Caulobacterales</taxon>
        <taxon>Caulobacteraceae</taxon>
        <taxon>Brevundimonas</taxon>
    </lineage>
</organism>
<evidence type="ECO:0000313" key="9">
    <source>
        <dbReference type="Proteomes" id="UP001596152"/>
    </source>
</evidence>
<evidence type="ECO:0000259" key="7">
    <source>
        <dbReference type="PROSITE" id="PS51755"/>
    </source>
</evidence>
<dbReference type="Gene3D" id="1.10.10.10">
    <property type="entry name" value="Winged helix-like DNA-binding domain superfamily/Winged helix DNA-binding domain"/>
    <property type="match status" value="1"/>
</dbReference>
<dbReference type="Pfam" id="PF00486">
    <property type="entry name" value="Trans_reg_C"/>
    <property type="match status" value="1"/>
</dbReference>
<dbReference type="Gene3D" id="3.40.50.2300">
    <property type="match status" value="1"/>
</dbReference>
<dbReference type="InterPro" id="IPR001867">
    <property type="entry name" value="OmpR/PhoB-type_DNA-bd"/>
</dbReference>
<dbReference type="SMART" id="SM00448">
    <property type="entry name" value="REC"/>
    <property type="match status" value="1"/>
</dbReference>
<evidence type="ECO:0000256" key="4">
    <source>
        <dbReference type="PROSITE-ProRule" id="PRU00169"/>
    </source>
</evidence>
<dbReference type="PROSITE" id="PS50110">
    <property type="entry name" value="RESPONSE_REGULATORY"/>
    <property type="match status" value="1"/>
</dbReference>
<comment type="caution">
    <text evidence="8">The sequence shown here is derived from an EMBL/GenBank/DDBJ whole genome shotgun (WGS) entry which is preliminary data.</text>
</comment>
<dbReference type="SMART" id="SM00862">
    <property type="entry name" value="Trans_reg_C"/>
    <property type="match status" value="1"/>
</dbReference>
<dbReference type="InterPro" id="IPR036388">
    <property type="entry name" value="WH-like_DNA-bd_sf"/>
</dbReference>
<dbReference type="PANTHER" id="PTHR48111">
    <property type="entry name" value="REGULATOR OF RPOS"/>
    <property type="match status" value="1"/>
</dbReference>
<keyword evidence="3" id="KW-0804">Transcription</keyword>
<sequence>MKILVVEDDAPLRRSLDMTLKAAGHAPVCVDTGEAALTAQATTTFDAIILDIGLPDIDGFDILGRLRRAGSATPVVVLTARDAVRDRVAGLDMGADDYVLKPFEPDELVARVRAVVRRKTGAATDILTAGALTCDLATGTARIGGRTLDLRPKEWAALKVLIGWQGRTVNRDLLAAEMFADESVVAPNVLDVHVGRLRRKLQPDGPRVATLRGLGYRLDP</sequence>
<dbReference type="CDD" id="cd00383">
    <property type="entry name" value="trans_reg_C"/>
    <property type="match status" value="1"/>
</dbReference>
<dbReference type="PROSITE" id="PS51755">
    <property type="entry name" value="OMPR_PHOB"/>
    <property type="match status" value="1"/>
</dbReference>
<dbReference type="Pfam" id="PF00072">
    <property type="entry name" value="Response_reg"/>
    <property type="match status" value="1"/>
</dbReference>
<evidence type="ECO:0000256" key="2">
    <source>
        <dbReference type="ARBA" id="ARBA00023125"/>
    </source>
</evidence>
<gene>
    <name evidence="8" type="ORF">ACFPIE_19935</name>
</gene>
<dbReference type="RefSeq" id="WP_374036708.1">
    <property type="nucleotide sequence ID" value="NZ_CP169082.1"/>
</dbReference>